<dbReference type="PRINTS" id="PR00081">
    <property type="entry name" value="GDHRDH"/>
</dbReference>
<dbReference type="Proteomes" id="UP000285961">
    <property type="component" value="Unassembled WGS sequence"/>
</dbReference>
<proteinExistence type="inferred from homology"/>
<reference evidence="5 6" key="1">
    <citation type="journal article" date="2017" name="ISME J.">
        <title>Energy and carbon metabolisms in a deep terrestrial subsurface fluid microbial community.</title>
        <authorList>
            <person name="Momper L."/>
            <person name="Jungbluth S.P."/>
            <person name="Lee M.D."/>
            <person name="Amend J.P."/>
        </authorList>
    </citation>
    <scope>NUCLEOTIDE SEQUENCE [LARGE SCALE GENOMIC DNA]</scope>
    <source>
        <strain evidence="5">SURF_17</strain>
    </source>
</reference>
<organism evidence="5 6">
    <name type="scientific">Candidatus Abyssobacteria bacterium SURF_17</name>
    <dbReference type="NCBI Taxonomy" id="2093361"/>
    <lineage>
        <taxon>Bacteria</taxon>
        <taxon>Pseudomonadati</taxon>
        <taxon>Candidatus Hydrogenedentota</taxon>
        <taxon>Candidatus Abyssobacteria</taxon>
    </lineage>
</organism>
<dbReference type="PRINTS" id="PR00080">
    <property type="entry name" value="SDRFAMILY"/>
</dbReference>
<sequence length="280" mass="29088">MGLLDGKVAIVTGAGGGIGRCHALALAKEGAKVVVNDVGGDRSGSGAGKSMADTVVDEIRKMGGKAAANYDSVATMAGGKNIVKSALDAFGRLDILVNNAGILRDKTLLKMDEAMWDSVIAVHLKGTFACTHAAATAMKDQGQGGRIINTSSTSGLLGMFGQSNYGAAKAGIAGFTRVCALELVKYGITVNAVVPIAKTRMTEDLPRYANLKEGELDPAFISPVVVFLASGLGKDINGKFFLIRGPHISAMEVKTTEGVGKEGMWTPQEIAQNISKIMAW</sequence>
<dbReference type="Pfam" id="PF00106">
    <property type="entry name" value="adh_short"/>
    <property type="match status" value="1"/>
</dbReference>
<dbReference type="InterPro" id="IPR051687">
    <property type="entry name" value="Peroxisomal_Beta-Oxidation"/>
</dbReference>
<comment type="similarity">
    <text evidence="1 3">Belongs to the short-chain dehydrogenases/reductases (SDR) family.</text>
</comment>
<dbReference type="EMBL" id="QZKI01000076">
    <property type="protein sequence ID" value="RJP69998.1"/>
    <property type="molecule type" value="Genomic_DNA"/>
</dbReference>
<dbReference type="InterPro" id="IPR057326">
    <property type="entry name" value="KR_dom"/>
</dbReference>
<dbReference type="PANTHER" id="PTHR45024:SF2">
    <property type="entry name" value="SCP2 DOMAIN-CONTAINING PROTEIN"/>
    <property type="match status" value="1"/>
</dbReference>
<comment type="caution">
    <text evidence="5">The sequence shown here is derived from an EMBL/GenBank/DDBJ whole genome shotgun (WGS) entry which is preliminary data.</text>
</comment>
<evidence type="ECO:0000256" key="1">
    <source>
        <dbReference type="ARBA" id="ARBA00006484"/>
    </source>
</evidence>
<dbReference type="FunFam" id="3.40.50.720:FF:000084">
    <property type="entry name" value="Short-chain dehydrogenase reductase"/>
    <property type="match status" value="1"/>
</dbReference>
<name>A0A419EY55_9BACT</name>
<dbReference type="SMART" id="SM00822">
    <property type="entry name" value="PKS_KR"/>
    <property type="match status" value="1"/>
</dbReference>
<evidence type="ECO:0000256" key="3">
    <source>
        <dbReference type="RuleBase" id="RU000363"/>
    </source>
</evidence>
<feature type="domain" description="Ketoreductase" evidence="4">
    <location>
        <begin position="7"/>
        <end position="199"/>
    </location>
</feature>
<evidence type="ECO:0000313" key="6">
    <source>
        <dbReference type="Proteomes" id="UP000285961"/>
    </source>
</evidence>
<dbReference type="InterPro" id="IPR036291">
    <property type="entry name" value="NAD(P)-bd_dom_sf"/>
</dbReference>
<dbReference type="PANTHER" id="PTHR45024">
    <property type="entry name" value="DEHYDROGENASES, SHORT CHAIN"/>
    <property type="match status" value="1"/>
</dbReference>
<gene>
    <name evidence="5" type="ORF">C4532_10030</name>
</gene>
<evidence type="ECO:0000259" key="4">
    <source>
        <dbReference type="SMART" id="SM00822"/>
    </source>
</evidence>
<dbReference type="AlphaFoldDB" id="A0A419EY55"/>
<evidence type="ECO:0000313" key="5">
    <source>
        <dbReference type="EMBL" id="RJP69998.1"/>
    </source>
</evidence>
<dbReference type="InterPro" id="IPR002347">
    <property type="entry name" value="SDR_fam"/>
</dbReference>
<dbReference type="SUPFAM" id="SSF51735">
    <property type="entry name" value="NAD(P)-binding Rossmann-fold domains"/>
    <property type="match status" value="1"/>
</dbReference>
<keyword evidence="2" id="KW-0560">Oxidoreductase</keyword>
<accession>A0A419EY55</accession>
<dbReference type="GO" id="GO:0016491">
    <property type="term" value="F:oxidoreductase activity"/>
    <property type="evidence" value="ECO:0007669"/>
    <property type="project" value="UniProtKB-KW"/>
</dbReference>
<dbReference type="Gene3D" id="3.40.50.720">
    <property type="entry name" value="NAD(P)-binding Rossmann-like Domain"/>
    <property type="match status" value="1"/>
</dbReference>
<protein>
    <submittedName>
        <fullName evidence="5">SDR family NAD(P)-dependent oxidoreductase</fullName>
    </submittedName>
</protein>
<evidence type="ECO:0000256" key="2">
    <source>
        <dbReference type="ARBA" id="ARBA00023002"/>
    </source>
</evidence>